<dbReference type="GO" id="GO:0005509">
    <property type="term" value="F:calcium ion binding"/>
    <property type="evidence" value="ECO:0007669"/>
    <property type="project" value="InterPro"/>
</dbReference>
<dbReference type="SUPFAM" id="SSF49854">
    <property type="entry name" value="Spermadhesin, CUB domain"/>
    <property type="match status" value="1"/>
</dbReference>
<dbReference type="InterPro" id="IPR039448">
    <property type="entry name" value="Beta_helix"/>
</dbReference>
<protein>
    <recommendedName>
        <fullName evidence="2">Probable pectate lyase C</fullName>
    </recommendedName>
</protein>
<keyword evidence="7" id="KW-0812">Transmembrane</keyword>
<dbReference type="InterPro" id="IPR029030">
    <property type="entry name" value="Caspase-like_dom_sf"/>
</dbReference>
<feature type="domain" description="Right handed beta helix" evidence="9">
    <location>
        <begin position="98"/>
        <end position="261"/>
    </location>
</feature>
<keyword evidence="3" id="KW-0964">Secreted</keyword>
<dbReference type="GO" id="GO:0004197">
    <property type="term" value="F:cysteine-type endopeptidase activity"/>
    <property type="evidence" value="ECO:0007669"/>
    <property type="project" value="InterPro"/>
</dbReference>
<dbReference type="PANTHER" id="PTHR37467">
    <property type="entry name" value="EXPORTED CALCIUM-BINDING GLYCOPROTEIN-RELATED"/>
    <property type="match status" value="1"/>
</dbReference>
<comment type="caution">
    <text evidence="10">The sequence shown here is derived from an EMBL/GenBank/DDBJ whole genome shotgun (WGS) entry which is preliminary data.</text>
</comment>
<evidence type="ECO:0000256" key="4">
    <source>
        <dbReference type="ARBA" id="ARBA00022729"/>
    </source>
</evidence>
<evidence type="ECO:0000256" key="2">
    <source>
        <dbReference type="ARBA" id="ARBA00016512"/>
    </source>
</evidence>
<dbReference type="Gene3D" id="3.40.50.1460">
    <property type="match status" value="1"/>
</dbReference>
<dbReference type="PANTHER" id="PTHR37467:SF1">
    <property type="entry name" value="EXPORTED CALCIUM-BINDING GLYCOPROTEIN"/>
    <property type="match status" value="1"/>
</dbReference>
<dbReference type="GO" id="GO:0006508">
    <property type="term" value="P:proteolysis"/>
    <property type="evidence" value="ECO:0007669"/>
    <property type="project" value="InterPro"/>
</dbReference>
<dbReference type="NCBIfam" id="TIGR03804">
    <property type="entry name" value="para_beta_helix"/>
    <property type="match status" value="1"/>
</dbReference>
<keyword evidence="7" id="KW-1133">Transmembrane helix</keyword>
<dbReference type="SUPFAM" id="SSF51126">
    <property type="entry name" value="Pectin lyase-like"/>
    <property type="match status" value="1"/>
</dbReference>
<feature type="domain" description="Peptidase C14 caspase" evidence="8">
    <location>
        <begin position="1007"/>
        <end position="1091"/>
    </location>
</feature>
<accession>A0A0F9QJD2</accession>
<gene>
    <name evidence="10" type="ORF">LCGC14_0766600</name>
</gene>
<dbReference type="InterPro" id="IPR011050">
    <property type="entry name" value="Pectin_lyase_fold/virulence"/>
</dbReference>
<dbReference type="InterPro" id="IPR022441">
    <property type="entry name" value="Para_beta_helix_rpt-2"/>
</dbReference>
<dbReference type="Gene3D" id="2.160.20.10">
    <property type="entry name" value="Single-stranded right-handed beta-helix, Pectin lyase-like"/>
    <property type="match status" value="2"/>
</dbReference>
<dbReference type="InterPro" id="IPR035914">
    <property type="entry name" value="Sperma_CUB_dom_sf"/>
</dbReference>
<dbReference type="Pfam" id="PF00656">
    <property type="entry name" value="Peptidase_C14"/>
    <property type="match status" value="1"/>
</dbReference>
<name>A0A0F9QJD2_9ZZZZ</name>
<dbReference type="Gene3D" id="4.10.1080.10">
    <property type="entry name" value="TSP type-3 repeat"/>
    <property type="match status" value="1"/>
</dbReference>
<feature type="compositionally biased region" description="Acidic residues" evidence="6">
    <location>
        <begin position="1738"/>
        <end position="1752"/>
    </location>
</feature>
<dbReference type="InterPro" id="IPR018247">
    <property type="entry name" value="EF_Hand_1_Ca_BS"/>
</dbReference>
<evidence type="ECO:0000256" key="5">
    <source>
        <dbReference type="ARBA" id="ARBA00022837"/>
    </source>
</evidence>
<feature type="transmembrane region" description="Helical" evidence="7">
    <location>
        <begin position="1846"/>
        <end position="1867"/>
    </location>
</feature>
<keyword evidence="5" id="KW-0106">Calcium</keyword>
<dbReference type="Pfam" id="PF13229">
    <property type="entry name" value="Beta_helix"/>
    <property type="match status" value="1"/>
</dbReference>
<feature type="region of interest" description="Disordered" evidence="6">
    <location>
        <begin position="1610"/>
        <end position="1650"/>
    </location>
</feature>
<dbReference type="SMART" id="SM00710">
    <property type="entry name" value="PbH1"/>
    <property type="match status" value="8"/>
</dbReference>
<keyword evidence="4" id="KW-0732">Signal</keyword>
<dbReference type="SUPFAM" id="SSF103647">
    <property type="entry name" value="TSP type-3 repeat"/>
    <property type="match status" value="1"/>
</dbReference>
<dbReference type="Pfam" id="PF18884">
    <property type="entry name" value="TSP3_bac"/>
    <property type="match status" value="9"/>
</dbReference>
<evidence type="ECO:0000259" key="9">
    <source>
        <dbReference type="Pfam" id="PF13229"/>
    </source>
</evidence>
<evidence type="ECO:0000256" key="3">
    <source>
        <dbReference type="ARBA" id="ARBA00022525"/>
    </source>
</evidence>
<evidence type="ECO:0000256" key="1">
    <source>
        <dbReference type="ARBA" id="ARBA00004613"/>
    </source>
</evidence>
<feature type="region of interest" description="Disordered" evidence="6">
    <location>
        <begin position="1733"/>
        <end position="1764"/>
    </location>
</feature>
<dbReference type="PROSITE" id="PS00018">
    <property type="entry name" value="EF_HAND_1"/>
    <property type="match status" value="2"/>
</dbReference>
<evidence type="ECO:0000256" key="6">
    <source>
        <dbReference type="SAM" id="MobiDB-lite"/>
    </source>
</evidence>
<dbReference type="InterPro" id="IPR059100">
    <property type="entry name" value="TSP3_bac"/>
</dbReference>
<dbReference type="InterPro" id="IPR011600">
    <property type="entry name" value="Pept_C14_caspase"/>
</dbReference>
<proteinExistence type="predicted"/>
<sequence length="1877" mass="209847">MMIKKKQRGLALILLISFFIISPMYSTIVKLSEIDGPIILNYFVTPEDLRTSVYVGVIRIDELDPGYTWADTVAKYGWITGNGTVENPYIIENVTCTISIDYSDAYFIIRNCTVIRNFGNPYLGTITLYRTSNGIIEYNDCSGSLYNGISLIISDNNTVRWNDVSNSGWSGVLVVQGSDYNTVIGNNASFCDYQGIYIDGRYNSYCTYNYVAENIVNNNEKNGIHLDHSTNYNIIHNNTVKYNKQRGILVETENGHTSYNNFTSNIVEDNFNEGLYFWGTWGVCVGNLISGNYFISNNGGNGRDDGSNNIWNKSLMGNYWSNYGGRDQNDDGIGDTPYNIPGSAGSQDQNPIWTDGIESFPYFIDELEDFSMTEGDESVNITWSPKDINKNYDSYQILQNGTQIVSDVWFGSQIIYTELFSLAPGIFNFTCVVRDTDGFSNYSMVIINIMTDIFEPEINIIYPTVNSLFGNETTNFEIAIIEPNLDSTWYCLNGSPNYFFSGLVGTINQQAWDAFDNGTVDIEFYANDTFNNIGMEVIRVRKDTRFPELVIISPTSSQLCGNLAPYYNISLDESKLDAIWYSLNGGFNYTITELEGFIDQAAWNLCGNGTVNMKFYANNSVGNEAFIEVTVRKDILNPVISVISPEYHELFGNNTIEFELTINEPNLDSTWYSLNGGPNYFFTGLIETINQQAWDACGNGTVNIQFYANDTLGNSALNNIIVRKDNLNPVISIISPEYHELFGNNTIEFELTISEPNLDTAWYSLNGGPNYFFSGLIGTINQQAWDACGNGTVNIQFFANDTLGHFAINNITVRKDNLNPVISIISPEYNEFLGNNTFDFELTIIEPNLDSTWYFLNGGPNYFFSGLIGTINQQAWDACGNGTVNIQFYANDTLGHFAMNNITVRKDIFIPGIIINLPSPNQFCGILAPSYNVTIIGNDIDTCWYRVNDTSVHEFTGLTGLIEQQTWDIFSDGLISIKFFANNSFGHYSIEEVWVLKRTYLTERNAYAIVIGISDYPGTSNDLSYCDDDANGIYNMLISDYNFRSENIIYLQDSSASKTDINNAFDSISSVLNPDDIFFFYYSGHGGRNTYNTQVSKTVESLHPYWNNYDQIWSISHPGAIQIRVHFERFQTESVNDYALLGGWGVTQGYYDEMLTGNLGYNFWSSYIPVSRYYIRFISDSSNFNPFLDYGFKIDKYEAILEDGTHFLSSYDSIPNNPSANYIDTLLDSKLDSLNCSDKYVILDSCNSGGLIPEVQDIGRYIMTACSSSEESLEIIYLEHGIFTNYLLESQGNANDLNGDGVLSLEEIYSYVYSNTVSYSGSFGSEYTYHPQESDGIIGESVLYPSIGSVSINSVDNQLFYSFYLYGHGLLRTLNITVLSISPTITYKTVDIKNLIISPTGFGYYSGLIELQEGYIAGGIQILAEIEGNQIVVINLTIGDSDGDGLTDFFEVLEGGGLDPTSNDTDSDGLSDFEEFYGLTDPLNNDSDSDGLLDGEEINIYGTNPLLNDSDLDGLSDGDEINIHGTNPLTNDTDSDGLFDSEEINIYFTNPLNNDTDSDNLFDLEEILLYNTDPLNHDTDSDSLTDGDEVFIFFTDPLLADTDSDGLTDGDEINIYSTDPLSADTDSDGLTDGDELNTHNTDPTNDDTDLDTLPDGWEVINLLDPLTNDSALDPDNDLLTNLEEFQFNTHPFNNDTDSDGLLDGVEVNIHNTDPLQEDSDSDGLLDGAEVNIHNTDPLQEDTDSDGLFDGEEVNIHNTDPLQEDTDLDLMPDKWEVDNLLNPLVNDTMLDPDTDLLMNILEYQLGTNPQDPDTDDDGWIDGDEVLVYDTDPLDPDDHPNPRQDQAIPGYSLGFILFISAITITILRLKYFRFKDKAS</sequence>
<reference evidence="10" key="1">
    <citation type="journal article" date="2015" name="Nature">
        <title>Complex archaea that bridge the gap between prokaryotes and eukaryotes.</title>
        <authorList>
            <person name="Spang A."/>
            <person name="Saw J.H."/>
            <person name="Jorgensen S.L."/>
            <person name="Zaremba-Niedzwiedzka K."/>
            <person name="Martijn J."/>
            <person name="Lind A.E."/>
            <person name="van Eijk R."/>
            <person name="Schleper C."/>
            <person name="Guy L."/>
            <person name="Ettema T.J."/>
        </authorList>
    </citation>
    <scope>NUCLEOTIDE SEQUENCE</scope>
</reference>
<dbReference type="SUPFAM" id="SSF52129">
    <property type="entry name" value="Caspase-like"/>
    <property type="match status" value="1"/>
</dbReference>
<dbReference type="InterPro" id="IPR028974">
    <property type="entry name" value="TSP_type-3_rpt"/>
</dbReference>
<evidence type="ECO:0000259" key="8">
    <source>
        <dbReference type="Pfam" id="PF00656"/>
    </source>
</evidence>
<evidence type="ECO:0000256" key="7">
    <source>
        <dbReference type="SAM" id="Phobius"/>
    </source>
</evidence>
<dbReference type="InterPro" id="IPR053180">
    <property type="entry name" value="Ca-binding_acidic-repeat"/>
</dbReference>
<feature type="compositionally biased region" description="Acidic residues" evidence="6">
    <location>
        <begin position="1625"/>
        <end position="1635"/>
    </location>
</feature>
<organism evidence="10">
    <name type="scientific">marine sediment metagenome</name>
    <dbReference type="NCBI Taxonomy" id="412755"/>
    <lineage>
        <taxon>unclassified sequences</taxon>
        <taxon>metagenomes</taxon>
        <taxon>ecological metagenomes</taxon>
    </lineage>
</organism>
<dbReference type="EMBL" id="LAZR01001917">
    <property type="protein sequence ID" value="KKN37132.1"/>
    <property type="molecule type" value="Genomic_DNA"/>
</dbReference>
<dbReference type="InterPro" id="IPR006626">
    <property type="entry name" value="PbH1"/>
</dbReference>
<comment type="subcellular location">
    <subcellularLocation>
        <location evidence="1">Secreted</location>
    </subcellularLocation>
</comment>
<keyword evidence="7" id="KW-0472">Membrane</keyword>
<dbReference type="InterPro" id="IPR012334">
    <property type="entry name" value="Pectin_lyas_fold"/>
</dbReference>
<evidence type="ECO:0000313" key="10">
    <source>
        <dbReference type="EMBL" id="KKN37132.1"/>
    </source>
</evidence>